<evidence type="ECO:0000313" key="2">
    <source>
        <dbReference type="EMBL" id="KAK8229050.1"/>
    </source>
</evidence>
<comment type="caution">
    <text evidence="2">The sequence shown here is derived from an EMBL/GenBank/DDBJ whole genome shotgun (WGS) entry which is preliminary data.</text>
</comment>
<name>A0ABR1YGA4_9PEZI</name>
<feature type="compositionally biased region" description="Basic residues" evidence="1">
    <location>
        <begin position="71"/>
        <end position="95"/>
    </location>
</feature>
<evidence type="ECO:0000256" key="1">
    <source>
        <dbReference type="SAM" id="MobiDB-lite"/>
    </source>
</evidence>
<feature type="compositionally biased region" description="Basic and acidic residues" evidence="1">
    <location>
        <begin position="28"/>
        <end position="41"/>
    </location>
</feature>
<evidence type="ECO:0000313" key="3">
    <source>
        <dbReference type="Proteomes" id="UP001492380"/>
    </source>
</evidence>
<accession>A0ABR1YGA4</accession>
<dbReference type="Proteomes" id="UP001492380">
    <property type="component" value="Unassembled WGS sequence"/>
</dbReference>
<sequence length="208" mass="23760">MLSILKNRKASPDWVARQQRKQGKGRRRDAGEMEVKEKEPSEFTPSSDDEDNDDHDLKLIEDADLTDSAPRKRAKKSRLGKRSHKGSSRRRRRARAPSPEDTEDETEIQRDEIVTRRRAAQQDAGNASNANTAIVAVTVAVAPDATKQVNQGTQNKRKKAPLPKNSQLSSEEEKHIESTIICRCDQCKDHRRRKWEQKRQANHHGSRL</sequence>
<reference evidence="2 3" key="1">
    <citation type="submission" date="2024-04" db="EMBL/GenBank/DDBJ databases">
        <title>Phyllosticta paracitricarpa is synonymous to the EU quarantine fungus P. citricarpa based on phylogenomic analyses.</title>
        <authorList>
            <consortium name="Lawrence Berkeley National Laboratory"/>
            <person name="Van Ingen-Buijs V.A."/>
            <person name="Van Westerhoven A.C."/>
            <person name="Haridas S."/>
            <person name="Skiadas P."/>
            <person name="Martin F."/>
            <person name="Groenewald J.Z."/>
            <person name="Crous P.W."/>
            <person name="Seidl M.F."/>
        </authorList>
    </citation>
    <scope>NUCLEOTIDE SEQUENCE [LARGE SCALE GENOMIC DNA]</scope>
    <source>
        <strain evidence="2 3">CBS 123374</strain>
    </source>
</reference>
<keyword evidence="3" id="KW-1185">Reference proteome</keyword>
<feature type="region of interest" description="Disordered" evidence="1">
    <location>
        <begin position="145"/>
        <end position="177"/>
    </location>
</feature>
<protein>
    <submittedName>
        <fullName evidence="2">Uncharacterized protein</fullName>
    </submittedName>
</protein>
<feature type="region of interest" description="Disordered" evidence="1">
    <location>
        <begin position="1"/>
        <end position="132"/>
    </location>
</feature>
<feature type="compositionally biased region" description="Basic residues" evidence="1">
    <location>
        <begin position="18"/>
        <end position="27"/>
    </location>
</feature>
<organism evidence="2 3">
    <name type="scientific">Phyllosticta capitalensis</name>
    <dbReference type="NCBI Taxonomy" id="121624"/>
    <lineage>
        <taxon>Eukaryota</taxon>
        <taxon>Fungi</taxon>
        <taxon>Dikarya</taxon>
        <taxon>Ascomycota</taxon>
        <taxon>Pezizomycotina</taxon>
        <taxon>Dothideomycetes</taxon>
        <taxon>Dothideomycetes incertae sedis</taxon>
        <taxon>Botryosphaeriales</taxon>
        <taxon>Phyllostictaceae</taxon>
        <taxon>Phyllosticta</taxon>
    </lineage>
</organism>
<dbReference type="EMBL" id="JBBWRZ010000009">
    <property type="protein sequence ID" value="KAK8229050.1"/>
    <property type="molecule type" value="Genomic_DNA"/>
</dbReference>
<proteinExistence type="predicted"/>
<gene>
    <name evidence="2" type="ORF">HDK90DRAFT_345350</name>
</gene>